<gene>
    <name evidence="2" type="ORF">EDD63_11051</name>
</gene>
<proteinExistence type="predicted"/>
<keyword evidence="3" id="KW-1185">Reference proteome</keyword>
<protein>
    <submittedName>
        <fullName evidence="2">Uncharacterized protein DUF2779</fullName>
    </submittedName>
</protein>
<dbReference type="EMBL" id="SODD01000010">
    <property type="protein sequence ID" value="TDW20831.1"/>
    <property type="molecule type" value="Genomic_DNA"/>
</dbReference>
<accession>A0A4R7ZUZ7</accession>
<feature type="domain" description="DUF2779" evidence="1">
    <location>
        <begin position="293"/>
        <end position="415"/>
    </location>
</feature>
<dbReference type="RefSeq" id="WP_134168918.1">
    <property type="nucleotide sequence ID" value="NZ_SODD01000010.1"/>
</dbReference>
<evidence type="ECO:0000259" key="1">
    <source>
        <dbReference type="Pfam" id="PF11074"/>
    </source>
</evidence>
<dbReference type="InterPro" id="IPR021301">
    <property type="entry name" value="DUF2779"/>
</dbReference>
<reference evidence="2 3" key="1">
    <citation type="submission" date="2019-03" db="EMBL/GenBank/DDBJ databases">
        <title>Genomic Encyclopedia of Type Strains, Phase IV (KMG-IV): sequencing the most valuable type-strain genomes for metagenomic binning, comparative biology and taxonomic classification.</title>
        <authorList>
            <person name="Goeker M."/>
        </authorList>
    </citation>
    <scope>NUCLEOTIDE SEQUENCE [LARGE SCALE GENOMIC DNA]</scope>
    <source>
        <strain evidence="2 3">DSM 28867</strain>
    </source>
</reference>
<dbReference type="Pfam" id="PF11074">
    <property type="entry name" value="DUF2779"/>
    <property type="match status" value="1"/>
</dbReference>
<evidence type="ECO:0000313" key="2">
    <source>
        <dbReference type="EMBL" id="TDW20831.1"/>
    </source>
</evidence>
<comment type="caution">
    <text evidence="2">The sequence shown here is derived from an EMBL/GenBank/DDBJ whole genome shotgun (WGS) entry which is preliminary data.</text>
</comment>
<evidence type="ECO:0000313" key="3">
    <source>
        <dbReference type="Proteomes" id="UP000294743"/>
    </source>
</evidence>
<dbReference type="OrthoDB" id="9783873at2"/>
<dbReference type="AlphaFoldDB" id="A0A4R7ZUZ7"/>
<dbReference type="Proteomes" id="UP000294743">
    <property type="component" value="Unassembled WGS sequence"/>
</dbReference>
<organism evidence="2 3">
    <name type="scientific">Breznakia blatticola</name>
    <dbReference type="NCBI Taxonomy" id="1754012"/>
    <lineage>
        <taxon>Bacteria</taxon>
        <taxon>Bacillati</taxon>
        <taxon>Bacillota</taxon>
        <taxon>Erysipelotrichia</taxon>
        <taxon>Erysipelotrichales</taxon>
        <taxon>Erysipelotrichaceae</taxon>
        <taxon>Breznakia</taxon>
    </lineage>
</organism>
<name>A0A4R7ZUZ7_9FIRM</name>
<sequence length="486" mass="57380">MKHLSDINKLQRCDRLLWLSKKQPQAFQRYVMFNENIYELTLRLFGMKEYFKGAPHDTNERFFSNIDAYDVFVSVRLEYNDLRIKMPIMRKVHDGFVLYYPYANCYPKEHEAQTYADQEWVLDHLGIRVVDRFIVRLNPEYVRQGELDLEQLLLVEKKLYNDKNKAKHSIGKLVNERKRDLTPFLEAIDTVMEEEPERKIRTNICTRKGKCEYFDVCFPNQKDVSILNLVSSSKKFELHDIQGIETISQIDFADVEGTRHQYAQYMAAKTGTLFFDAVAVSHFFRDVTYPISYLDFEWETFAFPPFDGMKPYDVLTFQYSLHIEDAKHNVRHKEFLGRKDCREDFIKQLIEDIPKTGSVMCFNVEGAEKLRLKQLAAQFPKYHDALEQIWQRMVDLAIPFSSGLIYDNKMAGMYSLKKLVKIFTNKSYDELAIGDGITAMQSYAKLDEADEETIKNLLKYCAMDTYSMILVYHWVLRQLAKRKKNK</sequence>